<dbReference type="PROSITE" id="PS51094">
    <property type="entry name" value="PTS_EIIA_TYPE_2"/>
    <property type="match status" value="1"/>
</dbReference>
<dbReference type="AlphaFoldDB" id="Q2Z0E3"/>
<dbReference type="InterPro" id="IPR051541">
    <property type="entry name" value="PTS_SugarTrans_NitroReg"/>
</dbReference>
<feature type="domain" description="PTS EIIA type-2" evidence="1">
    <location>
        <begin position="5"/>
        <end position="151"/>
    </location>
</feature>
<accession>Q2Z0E3</accession>
<name>Q2Z0E3_9BACT</name>
<organism evidence="2">
    <name type="scientific">uncultured Latescibacterota bacterium</name>
    <dbReference type="NCBI Taxonomy" id="199737"/>
    <lineage>
        <taxon>Bacteria</taxon>
        <taxon>Pseudomonadati</taxon>
        <taxon>Candidatus Latescibacterota</taxon>
        <taxon>environmental samples</taxon>
    </lineage>
</organism>
<dbReference type="PANTHER" id="PTHR47738:SF2">
    <property type="entry name" value="PTS SYSTEM FRUCTOSE-LIKE EIIA COMPONENT"/>
    <property type="match status" value="1"/>
</dbReference>
<dbReference type="SUPFAM" id="SSF55804">
    <property type="entry name" value="Phoshotransferase/anion transport protein"/>
    <property type="match status" value="1"/>
</dbReference>
<dbReference type="PANTHER" id="PTHR47738">
    <property type="entry name" value="PTS SYSTEM FRUCTOSE-LIKE EIIA COMPONENT-RELATED"/>
    <property type="match status" value="1"/>
</dbReference>
<evidence type="ECO:0000313" key="2">
    <source>
        <dbReference type="EMBL" id="CAI78457.1"/>
    </source>
</evidence>
<gene>
    <name evidence="2" type="primary">pstN</name>
</gene>
<dbReference type="InterPro" id="IPR002178">
    <property type="entry name" value="PTS_EIIA_type-2_dom"/>
</dbReference>
<dbReference type="CDD" id="cd00211">
    <property type="entry name" value="PTS_IIA_fru"/>
    <property type="match status" value="1"/>
</dbReference>
<reference evidence="2" key="1">
    <citation type="journal article" date="2005" name="Environ. Microbiol.">
        <title>Lateral gene transfer and phylogenetic assignment of environmental fosmid clones.</title>
        <authorList>
            <person name="Nesbo C.L."/>
            <person name="Boucher Y."/>
            <person name="Dlutek M."/>
            <person name="Doolittle F.W."/>
        </authorList>
    </citation>
    <scope>NUCLEOTIDE SEQUENCE</scope>
</reference>
<sequence length="152" mass="16313">MKLSAFTGTKLVDLSLSARSKDDVLASMVGLIARSPNVTDGARFLTDVLAREKLVTTGVGYGVAFPHAKSAAVKKVVFAFARTAEDVPFEALDCNPVRLIFLIGAPRETEPSGVYLNLMARLSFLMKDEGNRNALLSAGTTKAVFDIFDSVK</sequence>
<protein>
    <submittedName>
        <fullName evidence="2">Pts system, IIA component</fullName>
    </submittedName>
</protein>
<evidence type="ECO:0000259" key="1">
    <source>
        <dbReference type="PROSITE" id="PS51094"/>
    </source>
</evidence>
<dbReference type="Pfam" id="PF00359">
    <property type="entry name" value="PTS_EIIA_2"/>
    <property type="match status" value="1"/>
</dbReference>
<dbReference type="Gene3D" id="3.40.930.10">
    <property type="entry name" value="Mannitol-specific EII, Chain A"/>
    <property type="match status" value="1"/>
</dbReference>
<proteinExistence type="predicted"/>
<dbReference type="InterPro" id="IPR016152">
    <property type="entry name" value="PTrfase/Anion_transptr"/>
</dbReference>
<dbReference type="EMBL" id="AJ937760">
    <property type="protein sequence ID" value="CAI78457.1"/>
    <property type="molecule type" value="Genomic_DNA"/>
</dbReference>